<evidence type="ECO:0000256" key="2">
    <source>
        <dbReference type="ARBA" id="ARBA00012513"/>
    </source>
</evidence>
<evidence type="ECO:0000256" key="6">
    <source>
        <dbReference type="ARBA" id="ARBA00022679"/>
    </source>
</evidence>
<feature type="region of interest" description="Disordered" evidence="14">
    <location>
        <begin position="440"/>
        <end position="469"/>
    </location>
</feature>
<dbReference type="GO" id="GO:0021681">
    <property type="term" value="P:cerebellar granular layer development"/>
    <property type="evidence" value="ECO:0007669"/>
    <property type="project" value="Ensembl"/>
</dbReference>
<evidence type="ECO:0000256" key="8">
    <source>
        <dbReference type="ARBA" id="ARBA00022777"/>
    </source>
</evidence>
<keyword evidence="8" id="KW-0418">Kinase</keyword>
<feature type="compositionally biased region" description="Low complexity" evidence="14">
    <location>
        <begin position="1083"/>
        <end position="1093"/>
    </location>
</feature>
<reference evidence="16" key="2">
    <citation type="submission" date="2025-09" db="UniProtKB">
        <authorList>
            <consortium name="Ensembl"/>
        </authorList>
    </citation>
    <scope>IDENTIFICATION</scope>
</reference>
<keyword evidence="5" id="KW-0597">Phosphoprotein</keyword>
<keyword evidence="6" id="KW-0808">Transferase</keyword>
<keyword evidence="7 13" id="KW-0547">Nucleotide-binding</keyword>
<dbReference type="Proteomes" id="UP000694380">
    <property type="component" value="Unplaced"/>
</dbReference>
<dbReference type="GO" id="GO:0019894">
    <property type="term" value="F:kinesin binding"/>
    <property type="evidence" value="ECO:0007669"/>
    <property type="project" value="Ensembl"/>
</dbReference>
<evidence type="ECO:0000256" key="11">
    <source>
        <dbReference type="ARBA" id="ARBA00048679"/>
    </source>
</evidence>
<feature type="region of interest" description="Disordered" evidence="14">
    <location>
        <begin position="1078"/>
        <end position="1133"/>
    </location>
</feature>
<dbReference type="GO" id="GO:0007026">
    <property type="term" value="P:negative regulation of microtubule depolymerization"/>
    <property type="evidence" value="ECO:0007669"/>
    <property type="project" value="Ensembl"/>
</dbReference>
<evidence type="ECO:0000256" key="1">
    <source>
        <dbReference type="ARBA" id="ARBA00004496"/>
    </source>
</evidence>
<feature type="compositionally biased region" description="Low complexity" evidence="14">
    <location>
        <begin position="1233"/>
        <end position="1248"/>
    </location>
</feature>
<feature type="region of interest" description="Disordered" evidence="14">
    <location>
        <begin position="840"/>
        <end position="877"/>
    </location>
</feature>
<dbReference type="GO" id="GO:0008589">
    <property type="term" value="P:regulation of smoothened signaling pathway"/>
    <property type="evidence" value="ECO:0007669"/>
    <property type="project" value="Ensembl"/>
</dbReference>
<dbReference type="Gene3D" id="1.10.510.10">
    <property type="entry name" value="Transferase(Phosphotransferase) domain 1"/>
    <property type="match status" value="1"/>
</dbReference>
<gene>
    <name evidence="16" type="primary">TTBK2</name>
</gene>
<dbReference type="GO" id="GO:0021915">
    <property type="term" value="P:neural tube development"/>
    <property type="evidence" value="ECO:0007669"/>
    <property type="project" value="Ensembl"/>
</dbReference>
<dbReference type="PROSITE" id="PS50011">
    <property type="entry name" value="PROTEIN_KINASE_DOM"/>
    <property type="match status" value="1"/>
</dbReference>
<evidence type="ECO:0000313" key="17">
    <source>
        <dbReference type="Proteomes" id="UP000694380"/>
    </source>
</evidence>
<feature type="region of interest" description="Disordered" evidence="14">
    <location>
        <begin position="1161"/>
        <end position="1291"/>
    </location>
</feature>
<dbReference type="InterPro" id="IPR050235">
    <property type="entry name" value="CK1_Ser-Thr_kinase"/>
</dbReference>
<keyword evidence="9 13" id="KW-0067">ATP-binding</keyword>
<dbReference type="GO" id="GO:0035869">
    <property type="term" value="C:ciliary transition zone"/>
    <property type="evidence" value="ECO:0007669"/>
    <property type="project" value="Ensembl"/>
</dbReference>
<evidence type="ECO:0000259" key="15">
    <source>
        <dbReference type="PROSITE" id="PS50011"/>
    </source>
</evidence>
<dbReference type="PROSITE" id="PS00107">
    <property type="entry name" value="PROTEIN_KINASE_ATP"/>
    <property type="match status" value="1"/>
</dbReference>
<dbReference type="OMA" id="DPLHQRQ"/>
<comment type="similarity">
    <text evidence="12">Belongs to the protein kinase superfamily. CK1 Ser/Thr protein kinase family.</text>
</comment>
<dbReference type="FunFam" id="3.30.200.20:FF:000358">
    <property type="entry name" value="Tau tubulin kinase 2b"/>
    <property type="match status" value="1"/>
</dbReference>
<dbReference type="GO" id="GO:0005524">
    <property type="term" value="F:ATP binding"/>
    <property type="evidence" value="ECO:0007669"/>
    <property type="project" value="UniProtKB-UniRule"/>
</dbReference>
<comment type="catalytic activity">
    <reaction evidence="10">
        <text>L-threonyl-[protein] + ATP = O-phospho-L-threonyl-[protein] + ADP + H(+)</text>
        <dbReference type="Rhea" id="RHEA:46608"/>
        <dbReference type="Rhea" id="RHEA-COMP:11060"/>
        <dbReference type="Rhea" id="RHEA-COMP:11605"/>
        <dbReference type="ChEBI" id="CHEBI:15378"/>
        <dbReference type="ChEBI" id="CHEBI:30013"/>
        <dbReference type="ChEBI" id="CHEBI:30616"/>
        <dbReference type="ChEBI" id="CHEBI:61977"/>
        <dbReference type="ChEBI" id="CHEBI:456216"/>
        <dbReference type="EC" id="2.7.11.1"/>
    </reaction>
</comment>
<feature type="compositionally biased region" description="Polar residues" evidence="14">
    <location>
        <begin position="1161"/>
        <end position="1173"/>
    </location>
</feature>
<dbReference type="CDD" id="cd14129">
    <property type="entry name" value="STKc_TTBK2"/>
    <property type="match status" value="1"/>
</dbReference>
<proteinExistence type="inferred from homology"/>
<dbReference type="GO" id="GO:1902857">
    <property type="term" value="P:positive regulation of non-motile cilium assembly"/>
    <property type="evidence" value="ECO:0007669"/>
    <property type="project" value="Ensembl"/>
</dbReference>
<dbReference type="SUPFAM" id="SSF56112">
    <property type="entry name" value="Protein kinase-like (PK-like)"/>
    <property type="match status" value="1"/>
</dbReference>
<dbReference type="GO" id="GO:0030900">
    <property type="term" value="P:forebrain development"/>
    <property type="evidence" value="ECO:0007669"/>
    <property type="project" value="Ensembl"/>
</dbReference>
<dbReference type="Pfam" id="PF00069">
    <property type="entry name" value="Pkinase"/>
    <property type="match status" value="1"/>
</dbReference>
<sequence>IRMAILGQTKGPSSPVSCLTTVMIKLIIAAPPHLEIAMSGGGEQPDILSVGILVKERWKVLRKIGGGGFGEIYDALDLLTRENVALKVESAQQPKQVLKMEVAVLKKLQGKDHVCRFIGCGRNDRFNYVVMQLQGRNLADLRRSQSRGTFTISTTLRLGKQILESIESIHSVGFLHRDIKPSNFAMGRFPSTCRKCYMLDFGLARQFTNSCGDVRPPRAVAGFRGTVRYASINAHRNREMGRHDDLWSLFYMLVEFVVGQLPWRKIKDKEQVGSIKERYDHRLMLKHLPQEFNIFLDHISNLDYCTKPDYQLLMSVFDNSMKTSGVIESDPFDWEKSGTDGSLTTTTTSTTPQLHTRLTPAAIGIANATPIPGDLLRENTDEVFPDEQLSDGENGIPVGVSPEKLPGSPGHQRPQEKDVWEEMDANRNKIKLGICKASTEEENSHGPVNGMLNAPSLGSPVRVRSETTQPDRDVPLMRKLRSIHSFELEKRLTLESKPDTDKFLETCLQKMQKDSNAGKETAVAAPPLPQKISVPAVAARADRVWHYDEEYLPDASKPASASSPEQVDGIVSNDFVAVNLSSCRQEVDSKEWVIVDKERDLQDFRTNGALVHKTTGSPSDEEPEVLQVLEESPQEEQLRLSTWAENNVHARNEALGVGLDLPVDHATAASEQFSDKLEFMAGVAGQLLAATPSSPMEAQAEGALTLITVPRPSVASTQSASESFHYGHQLEKRDRNTHPMEHTVEFSSPKENLPGLVVTEDALPTSTSRTDLVLQLNHISHEVLEREWHVKECVRLIDCGQKDLLEQCSSREEEKEPGNLTVETEEGRLPVVSEDALKMSHKGQSCSPPGSSKLVEGKPPAAIESTDESQPRTSCLVPNSDANYEVLKSAAAETSEVSPSRVIDLFADRPEHQIVVVQENGFHDNEEIDYSEDLEFHQMDLATFFHQEGKREKNVPRNGELFHCISENESSHQSKKDVVRSPFVVRQSRIPVLAQEIDLTSESTSPVSAKEKLLLKKAHQTDLVRLLVEKRQLKSFLGDLSSASDKSLEEKVAAAPVPFSEDDVLSSFSRLTLDTHLGKQSEDGSLSPSSSQSRKSKIPRLVSWATTDQVTSSTSAQFFPRPPPGKPPTRPGVEARLRRYRVLGSSNSDSDLISRLAQILQNGSQKPRSSTQCKSPGSPHSPKTPPKSPVIPRRSPSASPRSSSLPRTASSSPSRAGRPHHDQKSSSPHLGRSKSPPSHSGSSSSRRSCQQEHFCSKPSKNGLKGSNSSCHHSPNTKTPTGKSKSASKLSR</sequence>
<dbReference type="GO" id="GO:1902817">
    <property type="term" value="P:negative regulation of protein localization to microtubule"/>
    <property type="evidence" value="ECO:0007669"/>
    <property type="project" value="Ensembl"/>
</dbReference>
<dbReference type="GO" id="GO:1990403">
    <property type="term" value="P:embryonic brain development"/>
    <property type="evidence" value="ECO:0007669"/>
    <property type="project" value="Ensembl"/>
</dbReference>
<evidence type="ECO:0000256" key="10">
    <source>
        <dbReference type="ARBA" id="ARBA00047899"/>
    </source>
</evidence>
<evidence type="ECO:0000256" key="5">
    <source>
        <dbReference type="ARBA" id="ARBA00022553"/>
    </source>
</evidence>
<dbReference type="GO" id="GO:0021935">
    <property type="term" value="P:cerebellar granule cell precursor tangential migration"/>
    <property type="evidence" value="ECO:0007669"/>
    <property type="project" value="Ensembl"/>
</dbReference>
<dbReference type="PANTHER" id="PTHR11909">
    <property type="entry name" value="CASEIN KINASE-RELATED"/>
    <property type="match status" value="1"/>
</dbReference>
<dbReference type="GO" id="GO:0042733">
    <property type="term" value="P:embryonic digit morphogenesis"/>
    <property type="evidence" value="ECO:0007669"/>
    <property type="project" value="Ensembl"/>
</dbReference>
<feature type="compositionally biased region" description="Low complexity" evidence="14">
    <location>
        <begin position="1192"/>
        <end position="1216"/>
    </location>
</feature>
<dbReference type="GO" id="GO:0000226">
    <property type="term" value="P:microtubule cytoskeleton organization"/>
    <property type="evidence" value="ECO:0007669"/>
    <property type="project" value="Ensembl"/>
</dbReference>
<evidence type="ECO:0000256" key="4">
    <source>
        <dbReference type="ARBA" id="ARBA00022527"/>
    </source>
</evidence>
<accession>A0A8C3HHG1</accession>
<dbReference type="GeneTree" id="ENSGT00940000160367"/>
<evidence type="ECO:0000313" key="16">
    <source>
        <dbReference type="Ensembl" id="ENSCPBP00000018156.1"/>
    </source>
</evidence>
<dbReference type="GO" id="GO:0005814">
    <property type="term" value="C:centriole"/>
    <property type="evidence" value="ECO:0007669"/>
    <property type="project" value="Ensembl"/>
</dbReference>
<evidence type="ECO:0000256" key="13">
    <source>
        <dbReference type="PROSITE-ProRule" id="PRU10141"/>
    </source>
</evidence>
<dbReference type="GO" id="GO:0036064">
    <property type="term" value="C:ciliary basal body"/>
    <property type="evidence" value="ECO:0007669"/>
    <property type="project" value="Ensembl"/>
</dbReference>
<dbReference type="FunFam" id="1.10.510.10:FF:000167">
    <property type="entry name" value="Tau tubulin kinase 1"/>
    <property type="match status" value="1"/>
</dbReference>
<dbReference type="GO" id="GO:0060271">
    <property type="term" value="P:cilium assembly"/>
    <property type="evidence" value="ECO:0007669"/>
    <property type="project" value="Ensembl"/>
</dbReference>
<dbReference type="Ensembl" id="ENSCPBT00000021450.1">
    <property type="protein sequence ID" value="ENSCPBP00000018156.1"/>
    <property type="gene ID" value="ENSCPBG00000013144.1"/>
</dbReference>
<reference evidence="16" key="1">
    <citation type="submission" date="2025-08" db="UniProtKB">
        <authorList>
            <consortium name="Ensembl"/>
        </authorList>
    </citation>
    <scope>IDENTIFICATION</scope>
</reference>
<evidence type="ECO:0000256" key="14">
    <source>
        <dbReference type="SAM" id="MobiDB-lite"/>
    </source>
</evidence>
<evidence type="ECO:0000256" key="3">
    <source>
        <dbReference type="ARBA" id="ARBA00022490"/>
    </source>
</evidence>
<comment type="catalytic activity">
    <reaction evidence="11">
        <text>L-seryl-[protein] + ATP = O-phospho-L-seryl-[protein] + ADP + H(+)</text>
        <dbReference type="Rhea" id="RHEA:17989"/>
        <dbReference type="Rhea" id="RHEA-COMP:9863"/>
        <dbReference type="Rhea" id="RHEA-COMP:11604"/>
        <dbReference type="ChEBI" id="CHEBI:15378"/>
        <dbReference type="ChEBI" id="CHEBI:29999"/>
        <dbReference type="ChEBI" id="CHEBI:30616"/>
        <dbReference type="ChEBI" id="CHEBI:83421"/>
        <dbReference type="ChEBI" id="CHEBI:456216"/>
        <dbReference type="EC" id="2.7.11.1"/>
    </reaction>
</comment>
<dbReference type="GO" id="GO:0005829">
    <property type="term" value="C:cytosol"/>
    <property type="evidence" value="ECO:0007669"/>
    <property type="project" value="Ensembl"/>
</dbReference>
<feature type="domain" description="Protein kinase" evidence="15">
    <location>
        <begin position="58"/>
        <end position="321"/>
    </location>
</feature>
<dbReference type="GO" id="GO:0007224">
    <property type="term" value="P:smoothened signaling pathway"/>
    <property type="evidence" value="ECO:0007669"/>
    <property type="project" value="Ensembl"/>
</dbReference>
<feature type="binding site" evidence="13">
    <location>
        <position position="87"/>
    </location>
    <ligand>
        <name>ATP</name>
        <dbReference type="ChEBI" id="CHEBI:30616"/>
    </ligand>
</feature>
<dbReference type="InterPro" id="IPR017441">
    <property type="entry name" value="Protein_kinase_ATP_BS"/>
</dbReference>
<dbReference type="GO" id="GO:0008104">
    <property type="term" value="P:intracellular protein localization"/>
    <property type="evidence" value="ECO:0007669"/>
    <property type="project" value="Ensembl"/>
</dbReference>
<evidence type="ECO:0000256" key="7">
    <source>
        <dbReference type="ARBA" id="ARBA00022741"/>
    </source>
</evidence>
<keyword evidence="17" id="KW-1185">Reference proteome</keyword>
<dbReference type="GO" id="GO:0004674">
    <property type="term" value="F:protein serine/threonine kinase activity"/>
    <property type="evidence" value="ECO:0007669"/>
    <property type="project" value="UniProtKB-KW"/>
</dbReference>
<dbReference type="GO" id="GO:0005634">
    <property type="term" value="C:nucleus"/>
    <property type="evidence" value="ECO:0007669"/>
    <property type="project" value="Ensembl"/>
</dbReference>
<name>A0A8C3HHG1_CHRPI</name>
<evidence type="ECO:0000256" key="12">
    <source>
        <dbReference type="ARBA" id="ARBA00061588"/>
    </source>
</evidence>
<dbReference type="InterPro" id="IPR011009">
    <property type="entry name" value="Kinase-like_dom_sf"/>
</dbReference>
<dbReference type="InterPro" id="IPR000719">
    <property type="entry name" value="Prot_kinase_dom"/>
</dbReference>
<organism evidence="16 17">
    <name type="scientific">Chrysemys picta bellii</name>
    <name type="common">Western painted turtle</name>
    <name type="synonym">Emys bellii</name>
    <dbReference type="NCBI Taxonomy" id="8478"/>
    <lineage>
        <taxon>Eukaryota</taxon>
        <taxon>Metazoa</taxon>
        <taxon>Chordata</taxon>
        <taxon>Craniata</taxon>
        <taxon>Vertebrata</taxon>
        <taxon>Euteleostomi</taxon>
        <taxon>Archelosauria</taxon>
        <taxon>Testudinata</taxon>
        <taxon>Testudines</taxon>
        <taxon>Cryptodira</taxon>
        <taxon>Durocryptodira</taxon>
        <taxon>Testudinoidea</taxon>
        <taxon>Emydidae</taxon>
        <taxon>Chrysemys</taxon>
    </lineage>
</organism>
<feature type="compositionally biased region" description="Polar residues" evidence="14">
    <location>
        <begin position="1104"/>
        <end position="1117"/>
    </location>
</feature>
<dbReference type="GO" id="GO:0030334">
    <property type="term" value="P:regulation of cell migration"/>
    <property type="evidence" value="ECO:0007669"/>
    <property type="project" value="Ensembl"/>
</dbReference>
<dbReference type="InterPro" id="IPR047915">
    <property type="entry name" value="TTBK2_STKc"/>
</dbReference>
<feature type="region of interest" description="Disordered" evidence="14">
    <location>
        <begin position="387"/>
        <end position="415"/>
    </location>
</feature>
<protein>
    <recommendedName>
        <fullName evidence="2">non-specific serine/threonine protein kinase</fullName>
        <ecNumber evidence="2">2.7.11.1</ecNumber>
    </recommendedName>
</protein>
<evidence type="ECO:0000256" key="9">
    <source>
        <dbReference type="ARBA" id="ARBA00022840"/>
    </source>
</evidence>
<dbReference type="SMART" id="SM00220">
    <property type="entry name" value="S_TKc"/>
    <property type="match status" value="1"/>
</dbReference>
<keyword evidence="4" id="KW-0723">Serine/threonine-protein kinase</keyword>
<dbReference type="EC" id="2.7.11.1" evidence="2"/>
<keyword evidence="3" id="KW-0963">Cytoplasm</keyword>
<feature type="compositionally biased region" description="Polar residues" evidence="14">
    <location>
        <begin position="1264"/>
        <end position="1291"/>
    </location>
</feature>
<comment type="subcellular location">
    <subcellularLocation>
        <location evidence="1">Cytoplasm</location>
    </subcellularLocation>
</comment>
<dbReference type="GO" id="GO:0097546">
    <property type="term" value="C:ciliary base"/>
    <property type="evidence" value="ECO:0007669"/>
    <property type="project" value="Ensembl"/>
</dbReference>
<feature type="compositionally biased region" description="Pro residues" evidence="14">
    <location>
        <begin position="1120"/>
        <end position="1130"/>
    </location>
</feature>